<evidence type="ECO:0000313" key="1">
    <source>
        <dbReference type="EMBL" id="EXI69156.1"/>
    </source>
</evidence>
<keyword evidence="2" id="KW-1185">Reference proteome</keyword>
<evidence type="ECO:0000313" key="2">
    <source>
        <dbReference type="Proteomes" id="UP000020218"/>
    </source>
</evidence>
<protein>
    <recommendedName>
        <fullName evidence="3">Alpha/beta hydrolase</fullName>
    </recommendedName>
</protein>
<dbReference type="STRING" id="1454001.AW08_00363"/>
<sequence length="231" mass="25647">MSGPVFARVLSRFMLWRAHPDQVKSPCPKRINVLAHSMGNRVLSNILNSWGHSFCGGLVPLVFRNVFMVAADVPSTALERDQPGNMITLAARNVVVYYAGDDKRMEESILANAVRGYFSMEDNPSETIGQTVYFAGDVRTRLGHTGPDDPEKTRRNVYRINCDQFNDYFDPMAGHSYLLTDEKDDPNDPGYQVTGNVSPVLRHLARVIATGQVTADGQRACDLTFDPKAPP</sequence>
<name>A0A011N2N7_9PROT</name>
<dbReference type="Proteomes" id="UP000020218">
    <property type="component" value="Unassembled WGS sequence"/>
</dbReference>
<organism evidence="1 2">
    <name type="scientific">Candidatus Accumulibacter adjunctus</name>
    <dbReference type="NCBI Taxonomy" id="1454001"/>
    <lineage>
        <taxon>Bacteria</taxon>
        <taxon>Pseudomonadati</taxon>
        <taxon>Pseudomonadota</taxon>
        <taxon>Betaproteobacteria</taxon>
        <taxon>Candidatus Accumulibacter</taxon>
    </lineage>
</organism>
<dbReference type="InterPro" id="IPR010297">
    <property type="entry name" value="DUF900_hydrolase"/>
</dbReference>
<comment type="caution">
    <text evidence="1">The sequence shown here is derived from an EMBL/GenBank/DDBJ whole genome shotgun (WGS) entry which is preliminary data.</text>
</comment>
<evidence type="ECO:0008006" key="3">
    <source>
        <dbReference type="Google" id="ProtNLM"/>
    </source>
</evidence>
<gene>
    <name evidence="1" type="ORF">AW08_00363</name>
</gene>
<dbReference type="PATRIC" id="fig|1454001.3.peg.533"/>
<dbReference type="AlphaFoldDB" id="A0A011N2N7"/>
<reference evidence="1" key="1">
    <citation type="submission" date="2014-02" db="EMBL/GenBank/DDBJ databases">
        <title>Expanding our view of genomic diversity in Candidatus Accumulibacter clades.</title>
        <authorList>
            <person name="Skennerton C.T."/>
            <person name="Barr J.J."/>
            <person name="Slater F.R."/>
            <person name="Bond P.L."/>
            <person name="Tyson G.W."/>
        </authorList>
    </citation>
    <scope>NUCLEOTIDE SEQUENCE [LARGE SCALE GENOMIC DNA]</scope>
</reference>
<dbReference type="EMBL" id="JFAX01000002">
    <property type="protein sequence ID" value="EXI69156.1"/>
    <property type="molecule type" value="Genomic_DNA"/>
</dbReference>
<proteinExistence type="predicted"/>
<accession>A0A011N2N7</accession>
<dbReference type="Pfam" id="PF05990">
    <property type="entry name" value="DUF900"/>
    <property type="match status" value="1"/>
</dbReference>